<dbReference type="Gene3D" id="2.30.30.30">
    <property type="match status" value="1"/>
</dbReference>
<dbReference type="GO" id="GO:0016740">
    <property type="term" value="F:transferase activity"/>
    <property type="evidence" value="ECO:0007669"/>
    <property type="project" value="InterPro"/>
</dbReference>
<dbReference type="InterPro" id="IPR022669">
    <property type="entry name" value="Ribosomal_uL2_C"/>
</dbReference>
<dbReference type="SMART" id="SM01382">
    <property type="entry name" value="Ribosomal_L2_C"/>
    <property type="match status" value="1"/>
</dbReference>
<feature type="region of interest" description="Disordered" evidence="6">
    <location>
        <begin position="224"/>
        <end position="274"/>
    </location>
</feature>
<dbReference type="FunFam" id="2.30.30.30:FF:000001">
    <property type="entry name" value="50S ribosomal protein L2"/>
    <property type="match status" value="1"/>
</dbReference>
<dbReference type="InterPro" id="IPR005880">
    <property type="entry name" value="Ribosomal_uL2_bac/org-type"/>
</dbReference>
<dbReference type="InterPro" id="IPR002171">
    <property type="entry name" value="Ribosomal_uL2"/>
</dbReference>
<dbReference type="Gene3D" id="2.40.50.140">
    <property type="entry name" value="Nucleic acid-binding proteins"/>
    <property type="match status" value="1"/>
</dbReference>
<evidence type="ECO:0000256" key="2">
    <source>
        <dbReference type="ARBA" id="ARBA00022980"/>
    </source>
</evidence>
<dbReference type="PROSITE" id="PS00467">
    <property type="entry name" value="RIBOSOMAL_L2"/>
    <property type="match status" value="1"/>
</dbReference>
<evidence type="ECO:0000259" key="8">
    <source>
        <dbReference type="SMART" id="SM01383"/>
    </source>
</evidence>
<reference evidence="9" key="1">
    <citation type="journal article" date="2020" name="mSystems">
        <title>Genome- and Community-Level Interaction Insights into Carbon Utilization and Element Cycling Functions of Hydrothermarchaeota in Hydrothermal Sediment.</title>
        <authorList>
            <person name="Zhou Z."/>
            <person name="Liu Y."/>
            <person name="Xu W."/>
            <person name="Pan J."/>
            <person name="Luo Z.H."/>
            <person name="Li M."/>
        </authorList>
    </citation>
    <scope>NUCLEOTIDE SEQUENCE [LARGE SCALE GENOMIC DNA]</scope>
    <source>
        <strain evidence="9">HyVt-483</strain>
    </source>
</reference>
<dbReference type="PIRSF" id="PIRSF002158">
    <property type="entry name" value="Ribosomal_L2"/>
    <property type="match status" value="1"/>
</dbReference>
<dbReference type="InterPro" id="IPR012340">
    <property type="entry name" value="NA-bd_OB-fold"/>
</dbReference>
<comment type="similarity">
    <text evidence="1 5">Belongs to the universal ribosomal protein uL2 family.</text>
</comment>
<feature type="domain" description="Large ribosomal subunit protein uL2 C-terminal" evidence="7">
    <location>
        <begin position="124"/>
        <end position="252"/>
    </location>
</feature>
<dbReference type="EMBL" id="DRMH01000109">
    <property type="protein sequence ID" value="HFC98397.1"/>
    <property type="molecule type" value="Genomic_DNA"/>
</dbReference>
<proteinExistence type="inferred from homology"/>
<gene>
    <name evidence="5" type="primary">rplB</name>
    <name evidence="9" type="ORF">ENJ40_08090</name>
</gene>
<dbReference type="GO" id="GO:0019843">
    <property type="term" value="F:rRNA binding"/>
    <property type="evidence" value="ECO:0007669"/>
    <property type="project" value="UniProtKB-UniRule"/>
</dbReference>
<feature type="domain" description="Large ribosomal subunit protein uL2 RNA-binding" evidence="8">
    <location>
        <begin position="42"/>
        <end position="118"/>
    </location>
</feature>
<comment type="subunit">
    <text evidence="5">Part of the 50S ribosomal subunit. Forms a bridge to the 30S subunit in the 70S ribosome.</text>
</comment>
<dbReference type="Pfam" id="PF03947">
    <property type="entry name" value="Ribosomal_L2_C"/>
    <property type="match status" value="1"/>
</dbReference>
<dbReference type="PANTHER" id="PTHR13691">
    <property type="entry name" value="RIBOSOMAL PROTEIN L2"/>
    <property type="match status" value="1"/>
</dbReference>
<dbReference type="GO" id="GO:0003735">
    <property type="term" value="F:structural constituent of ribosome"/>
    <property type="evidence" value="ECO:0007669"/>
    <property type="project" value="InterPro"/>
</dbReference>
<evidence type="ECO:0000256" key="5">
    <source>
        <dbReference type="HAMAP-Rule" id="MF_01320"/>
    </source>
</evidence>
<accession>A0A7C3GEP6</accession>
<dbReference type="InterPro" id="IPR014722">
    <property type="entry name" value="Rib_uL2_dom2"/>
</dbReference>
<dbReference type="FunFam" id="2.40.50.140:FF:000003">
    <property type="entry name" value="50S ribosomal protein L2"/>
    <property type="match status" value="1"/>
</dbReference>
<dbReference type="InterPro" id="IPR008991">
    <property type="entry name" value="Translation_prot_SH3-like_sf"/>
</dbReference>
<sequence length="274" mass="30232">MPIKKCKPTSPGRRFQTYLVDPELSKKDPEKSLVEPLKKTGGRNCYGRITVRHRGGGHKRLYRIIDFKRDKDGVPAKVVALEYDPNRSANIALLQYADGEKRYILAPVGLKVGDVVMSGENVEVKVGNCMPLKNIPVGTVVHNVELRPGKGGQLARAAGAFAQVLGKDGHYVHLRLPSGEIRMVHERCRATIGQVGNLDWENVVLGKAGRSRWLGRRPRVRGVAMNPVDHPMGGGEGRTHGGRHPCSPWGQLAKGLKTRGKKPSDKFIIRRRKG</sequence>
<keyword evidence="2 5" id="KW-0689">Ribosomal protein</keyword>
<dbReference type="SMART" id="SM01383">
    <property type="entry name" value="Ribosomal_L2"/>
    <property type="match status" value="1"/>
</dbReference>
<comment type="function">
    <text evidence="5">One of the primary rRNA binding proteins. Required for association of the 30S and 50S subunits to form the 70S ribosome, for tRNA binding and peptide bond formation. It has been suggested to have peptidyltransferase activity; this is somewhat controversial. Makes several contacts with the 16S rRNA in the 70S ribosome.</text>
</comment>
<evidence type="ECO:0000256" key="4">
    <source>
        <dbReference type="ARBA" id="ARBA00035242"/>
    </source>
</evidence>
<dbReference type="AlphaFoldDB" id="A0A7C3GEP6"/>
<dbReference type="InterPro" id="IPR022666">
    <property type="entry name" value="Ribosomal_uL2_RNA-bd_dom"/>
</dbReference>
<dbReference type="Proteomes" id="UP000886043">
    <property type="component" value="Unassembled WGS sequence"/>
</dbReference>
<dbReference type="HAMAP" id="MF_01320_B">
    <property type="entry name" value="Ribosomal_uL2_B"/>
    <property type="match status" value="1"/>
</dbReference>
<evidence type="ECO:0000256" key="6">
    <source>
        <dbReference type="SAM" id="MobiDB-lite"/>
    </source>
</evidence>
<dbReference type="InterPro" id="IPR014726">
    <property type="entry name" value="Ribosomal_uL2_dom3"/>
</dbReference>
<dbReference type="InterPro" id="IPR022671">
    <property type="entry name" value="Ribosomal_uL2_CS"/>
</dbReference>
<dbReference type="NCBIfam" id="TIGR01171">
    <property type="entry name" value="rplB_bact"/>
    <property type="match status" value="1"/>
</dbReference>
<keyword evidence="5" id="KW-0694">RNA-binding</keyword>
<protein>
    <recommendedName>
        <fullName evidence="4 5">Large ribosomal subunit protein uL2</fullName>
    </recommendedName>
</protein>
<comment type="caution">
    <text evidence="9">The sequence shown here is derived from an EMBL/GenBank/DDBJ whole genome shotgun (WGS) entry which is preliminary data.</text>
</comment>
<dbReference type="PANTHER" id="PTHR13691:SF5">
    <property type="entry name" value="LARGE RIBOSOMAL SUBUNIT PROTEIN UL2M"/>
    <property type="match status" value="1"/>
</dbReference>
<evidence type="ECO:0000313" key="9">
    <source>
        <dbReference type="EMBL" id="HFC98397.1"/>
    </source>
</evidence>
<dbReference type="SUPFAM" id="SSF50249">
    <property type="entry name" value="Nucleic acid-binding proteins"/>
    <property type="match status" value="1"/>
</dbReference>
<dbReference type="SUPFAM" id="SSF50104">
    <property type="entry name" value="Translation proteins SH3-like domain"/>
    <property type="match status" value="1"/>
</dbReference>
<dbReference type="GO" id="GO:0002181">
    <property type="term" value="P:cytoplasmic translation"/>
    <property type="evidence" value="ECO:0007669"/>
    <property type="project" value="TreeGrafter"/>
</dbReference>
<keyword evidence="3 5" id="KW-0687">Ribonucleoprotein</keyword>
<organism evidence="9">
    <name type="scientific">Thermosulfurimonas dismutans</name>
    <dbReference type="NCBI Taxonomy" id="999894"/>
    <lineage>
        <taxon>Bacteria</taxon>
        <taxon>Pseudomonadati</taxon>
        <taxon>Thermodesulfobacteriota</taxon>
        <taxon>Thermodesulfobacteria</taxon>
        <taxon>Thermodesulfobacteriales</taxon>
        <taxon>Thermodesulfobacteriaceae</taxon>
        <taxon>Thermosulfurimonas</taxon>
    </lineage>
</organism>
<evidence type="ECO:0000256" key="3">
    <source>
        <dbReference type="ARBA" id="ARBA00023274"/>
    </source>
</evidence>
<evidence type="ECO:0000256" key="1">
    <source>
        <dbReference type="ARBA" id="ARBA00005636"/>
    </source>
</evidence>
<dbReference type="Pfam" id="PF00181">
    <property type="entry name" value="Ribosomal_L2_N"/>
    <property type="match status" value="1"/>
</dbReference>
<dbReference type="Gene3D" id="4.10.950.10">
    <property type="entry name" value="Ribosomal protein L2, domain 3"/>
    <property type="match status" value="1"/>
</dbReference>
<evidence type="ECO:0000259" key="7">
    <source>
        <dbReference type="SMART" id="SM01382"/>
    </source>
</evidence>
<dbReference type="GO" id="GO:0015934">
    <property type="term" value="C:large ribosomal subunit"/>
    <property type="evidence" value="ECO:0007669"/>
    <property type="project" value="InterPro"/>
</dbReference>
<dbReference type="FunFam" id="4.10.950.10:FF:000001">
    <property type="entry name" value="50S ribosomal protein L2"/>
    <property type="match status" value="1"/>
</dbReference>
<name>A0A7C3GEP6_9BACT</name>
<keyword evidence="5" id="KW-0699">rRNA-binding</keyword>